<keyword evidence="1" id="KW-1133">Transmembrane helix</keyword>
<keyword evidence="3" id="KW-0378">Hydrolase</keyword>
<dbReference type="Pfam" id="PF02517">
    <property type="entry name" value="Rce1-like"/>
    <property type="match status" value="1"/>
</dbReference>
<reference evidence="3 4" key="1">
    <citation type="submission" date="2016-10" db="EMBL/GenBank/DDBJ databases">
        <authorList>
            <person name="de Groot N.N."/>
        </authorList>
    </citation>
    <scope>NUCLEOTIDE SEQUENCE [LARGE SCALE GENOMIC DNA]</scope>
    <source>
        <strain evidence="3 4">CGMCC 1.6291</strain>
    </source>
</reference>
<dbReference type="GO" id="GO:0004175">
    <property type="term" value="F:endopeptidase activity"/>
    <property type="evidence" value="ECO:0007669"/>
    <property type="project" value="UniProtKB-ARBA"/>
</dbReference>
<dbReference type="EMBL" id="FOEG01000004">
    <property type="protein sequence ID" value="SEO89082.1"/>
    <property type="molecule type" value="Genomic_DNA"/>
</dbReference>
<dbReference type="RefSeq" id="WP_091643229.1">
    <property type="nucleotide sequence ID" value="NZ_FOEG01000004.1"/>
</dbReference>
<keyword evidence="1" id="KW-0472">Membrane</keyword>
<feature type="transmembrane region" description="Helical" evidence="1">
    <location>
        <begin position="181"/>
        <end position="202"/>
    </location>
</feature>
<evidence type="ECO:0000313" key="3">
    <source>
        <dbReference type="EMBL" id="SEO89082.1"/>
    </source>
</evidence>
<dbReference type="PANTHER" id="PTHR36435:SF1">
    <property type="entry name" value="CAAX AMINO TERMINAL PROTEASE FAMILY PROTEIN"/>
    <property type="match status" value="1"/>
</dbReference>
<sequence>MRAIPWRHVEPLTLTLWCALLAVAGSLLTQWPLRLDGLPAAGRPALMALALVVFIVALLRPWEKGFAERWSIYRLGPPRASAGGFILLLIAIPVLNYGSIALYTALAEPEQVWVPVLEGVMGEPGGLWMLLILLLLAAPLIEELLVRGRLQYQVGRRWGVPAAIAISATVFAWLHGLPQLVPVYVAFGVLLGIAVWLTGSVWTGVIIHALHNGATFGLFLLAASMDVAPAETSDAAADTAALLQAGGSALLLGAALLALALRIGHWPGRHSGGPVRWGPLLWIGPPLVALNAAPLFTG</sequence>
<dbReference type="InterPro" id="IPR052710">
    <property type="entry name" value="CAAX_protease"/>
</dbReference>
<proteinExistence type="predicted"/>
<keyword evidence="3" id="KW-0645">Protease</keyword>
<keyword evidence="4" id="KW-1185">Reference proteome</keyword>
<gene>
    <name evidence="3" type="ORF">SAMN04488052_10493</name>
</gene>
<dbReference type="Proteomes" id="UP000199657">
    <property type="component" value="Unassembled WGS sequence"/>
</dbReference>
<keyword evidence="1" id="KW-0812">Transmembrane</keyword>
<feature type="transmembrane region" description="Helical" evidence="1">
    <location>
        <begin position="45"/>
        <end position="62"/>
    </location>
</feature>
<dbReference type="OrthoDB" id="5486437at2"/>
<feature type="transmembrane region" description="Helical" evidence="1">
    <location>
        <begin position="126"/>
        <end position="146"/>
    </location>
</feature>
<feature type="transmembrane region" description="Helical" evidence="1">
    <location>
        <begin position="158"/>
        <end position="175"/>
    </location>
</feature>
<dbReference type="STRING" id="406100.SAMN04488052_10493"/>
<protein>
    <submittedName>
        <fullName evidence="3">CAAX protease self-immunity</fullName>
    </submittedName>
</protein>
<organism evidence="3 4">
    <name type="scientific">Aquisalimonas asiatica</name>
    <dbReference type="NCBI Taxonomy" id="406100"/>
    <lineage>
        <taxon>Bacteria</taxon>
        <taxon>Pseudomonadati</taxon>
        <taxon>Pseudomonadota</taxon>
        <taxon>Gammaproteobacteria</taxon>
        <taxon>Chromatiales</taxon>
        <taxon>Ectothiorhodospiraceae</taxon>
        <taxon>Aquisalimonas</taxon>
    </lineage>
</organism>
<evidence type="ECO:0000256" key="1">
    <source>
        <dbReference type="SAM" id="Phobius"/>
    </source>
</evidence>
<feature type="domain" description="CAAX prenyl protease 2/Lysostaphin resistance protein A-like" evidence="2">
    <location>
        <begin position="126"/>
        <end position="213"/>
    </location>
</feature>
<feature type="transmembrane region" description="Helical" evidence="1">
    <location>
        <begin position="209"/>
        <end position="228"/>
    </location>
</feature>
<evidence type="ECO:0000259" key="2">
    <source>
        <dbReference type="Pfam" id="PF02517"/>
    </source>
</evidence>
<dbReference type="InterPro" id="IPR003675">
    <property type="entry name" value="Rce1/LyrA-like_dom"/>
</dbReference>
<name>A0A1H8TDU3_9GAMM</name>
<feature type="transmembrane region" description="Helical" evidence="1">
    <location>
        <begin position="240"/>
        <end position="261"/>
    </location>
</feature>
<dbReference type="GO" id="GO:0006508">
    <property type="term" value="P:proteolysis"/>
    <property type="evidence" value="ECO:0007669"/>
    <property type="project" value="UniProtKB-KW"/>
</dbReference>
<dbReference type="AlphaFoldDB" id="A0A1H8TDU3"/>
<dbReference type="PANTHER" id="PTHR36435">
    <property type="entry name" value="SLR1288 PROTEIN"/>
    <property type="match status" value="1"/>
</dbReference>
<evidence type="ECO:0000313" key="4">
    <source>
        <dbReference type="Proteomes" id="UP000199657"/>
    </source>
</evidence>
<feature type="transmembrane region" description="Helical" evidence="1">
    <location>
        <begin position="83"/>
        <end position="106"/>
    </location>
</feature>
<dbReference type="GO" id="GO:0080120">
    <property type="term" value="P:CAAX-box protein maturation"/>
    <property type="evidence" value="ECO:0007669"/>
    <property type="project" value="UniProtKB-ARBA"/>
</dbReference>
<accession>A0A1H8TDU3</accession>
<feature type="transmembrane region" description="Helical" evidence="1">
    <location>
        <begin position="12"/>
        <end position="33"/>
    </location>
</feature>